<feature type="compositionally biased region" description="Basic and acidic residues" evidence="1">
    <location>
        <begin position="99"/>
        <end position="109"/>
    </location>
</feature>
<name>A0AAD2CGC1_9STRA</name>
<gene>
    <name evidence="2" type="ORF">CYCCA115_LOCUS2626</name>
</gene>
<feature type="compositionally biased region" description="Polar residues" evidence="1">
    <location>
        <begin position="78"/>
        <end position="88"/>
    </location>
</feature>
<accession>A0AAD2CGC1</accession>
<dbReference type="EMBL" id="CAKOGP040000191">
    <property type="protein sequence ID" value="CAJ1931954.1"/>
    <property type="molecule type" value="Genomic_DNA"/>
</dbReference>
<feature type="region of interest" description="Disordered" evidence="1">
    <location>
        <begin position="28"/>
        <end position="62"/>
    </location>
</feature>
<sequence length="985" mass="112561">MESSGSLHNNNIVGTNSSFHTSHKTINLASEPSNNKKGRRSASFVNDNNNGNKSKNEPSSGRADVVILAANAGLSSDATQHQGFVSSITEEKEEEEEEERKRNALKDSNESAKTLVEWKGKLFNPPNMILSQDEKEILKEAKRMVRYRKALADSKGTNHKDKIVCFFKILHRIFKKLIKKGAQCYSPSTLDKNSPLVVYACVQLRSNQREPTLIKVGKTLNWEERMKHIFITNETFTFAMALATLDEIKELIDADDIQEIVNLKFASFGTHTDHTQVSIDEIYLYVYEAFMACAIQGNAVRCITVHVLERFVLVPTTGSQLIQNAKVRRNGVVLENPDELDETNELDTDYFVVNEFKSFFFGNDEVPEDLIIKLILTWATTKSKVYNMAPEEYLGTILKDLPEGDFLKLYLLIKGAFCGRNVTYQDVIERPPGIELLETVVQDLLALPPNPQGPQIDAILNPILNGTYIHPTGQDLANAFVAKYVQLVAENTPHTIHYVEQCQIDALQTHCPTFFNQEFEEGESFEVEDFLKGYWTKRNLKFIVTHSHFVSFSPNTSRTSYTMESRIHNMKSLLVFLYLSSSIGLTNDKNDPGFQQFVLAMEGYHMDLEAALQSQGQVWPRFRAIQCLPQGYLKGSFVHAGVVARNIRFGLEVSALLYIQFRMLEDGYLIEFLNFLRACGIHLGDNRDLDWNSPCPSFPNFECTGLPQTVNFPPRGCHSVGSEEGDTFCMYGASVEPDALVCPGRMMCRSCHRLMEVRERDILRGMVARTGCQQRRLTFLEQRTRTAQRHRQMANQGSQSFLEAERFRARLNESQHYWVSHRRRSAIRDATRTDNRSGTHMEDTTRTGLFEYNDSMQEVLKWTLLVLFQHYPLEMDRGNGGRRVIPKQTLQKCLMDVLQVVGPVYNLTGPRAGNRIKYRKPGFERAFNEALDHVPNTLTWQVKQQYLAFVTDGTRPDWYKKKVHLEIIPEVKRIILQDLNRYGRP</sequence>
<dbReference type="AlphaFoldDB" id="A0AAD2CGC1"/>
<evidence type="ECO:0000313" key="2">
    <source>
        <dbReference type="EMBL" id="CAJ1931954.1"/>
    </source>
</evidence>
<reference evidence="2" key="1">
    <citation type="submission" date="2023-08" db="EMBL/GenBank/DDBJ databases">
        <authorList>
            <person name="Audoor S."/>
            <person name="Bilcke G."/>
        </authorList>
    </citation>
    <scope>NUCLEOTIDE SEQUENCE</scope>
</reference>
<evidence type="ECO:0000313" key="3">
    <source>
        <dbReference type="Proteomes" id="UP001295423"/>
    </source>
</evidence>
<organism evidence="2 3">
    <name type="scientific">Cylindrotheca closterium</name>
    <dbReference type="NCBI Taxonomy" id="2856"/>
    <lineage>
        <taxon>Eukaryota</taxon>
        <taxon>Sar</taxon>
        <taxon>Stramenopiles</taxon>
        <taxon>Ochrophyta</taxon>
        <taxon>Bacillariophyta</taxon>
        <taxon>Bacillariophyceae</taxon>
        <taxon>Bacillariophycidae</taxon>
        <taxon>Bacillariales</taxon>
        <taxon>Bacillariaceae</taxon>
        <taxon>Cylindrotheca</taxon>
    </lineage>
</organism>
<dbReference type="Proteomes" id="UP001295423">
    <property type="component" value="Unassembled WGS sequence"/>
</dbReference>
<proteinExistence type="predicted"/>
<feature type="region of interest" description="Disordered" evidence="1">
    <location>
        <begin position="78"/>
        <end position="109"/>
    </location>
</feature>
<comment type="caution">
    <text evidence="2">The sequence shown here is derived from an EMBL/GenBank/DDBJ whole genome shotgun (WGS) entry which is preliminary data.</text>
</comment>
<keyword evidence="3" id="KW-1185">Reference proteome</keyword>
<protein>
    <submittedName>
        <fullName evidence="2">Uncharacterized protein</fullName>
    </submittedName>
</protein>
<evidence type="ECO:0000256" key="1">
    <source>
        <dbReference type="SAM" id="MobiDB-lite"/>
    </source>
</evidence>